<dbReference type="InterPro" id="IPR006652">
    <property type="entry name" value="Kelch_1"/>
</dbReference>
<dbReference type="SMART" id="SM00875">
    <property type="entry name" value="BACK"/>
    <property type="match status" value="1"/>
</dbReference>
<dbReference type="Gene3D" id="2.120.10.80">
    <property type="entry name" value="Kelch-type beta propeller"/>
    <property type="match status" value="2"/>
</dbReference>
<feature type="domain" description="BTB" evidence="3">
    <location>
        <begin position="25"/>
        <end position="91"/>
    </location>
</feature>
<dbReference type="PANTHER" id="PTHR24412:SF172">
    <property type="entry name" value="KELCH-LIKE PROTEIN 10"/>
    <property type="match status" value="1"/>
</dbReference>
<dbReference type="Gene3D" id="1.25.40.420">
    <property type="match status" value="1"/>
</dbReference>
<dbReference type="GeneTree" id="ENSGT00940000154664"/>
<proteinExistence type="predicted"/>
<protein>
    <recommendedName>
        <fullName evidence="3">BTB domain-containing protein</fullName>
    </recommendedName>
</protein>
<dbReference type="InterPro" id="IPR000210">
    <property type="entry name" value="BTB/POZ_dom"/>
</dbReference>
<dbReference type="InterPro" id="IPR011333">
    <property type="entry name" value="SKP1/BTB/POZ_sf"/>
</dbReference>
<evidence type="ECO:0000259" key="3">
    <source>
        <dbReference type="PROSITE" id="PS50097"/>
    </source>
</evidence>
<dbReference type="SMART" id="SM00612">
    <property type="entry name" value="Kelch"/>
    <property type="match status" value="6"/>
</dbReference>
<dbReference type="SUPFAM" id="SSF117281">
    <property type="entry name" value="Kelch motif"/>
    <property type="match status" value="1"/>
</dbReference>
<dbReference type="Ensembl" id="ENSDLAT00005014885.2">
    <property type="protein sequence ID" value="ENSDLAP00005013645.1"/>
    <property type="gene ID" value="ENSDLAG00005006851.2"/>
</dbReference>
<dbReference type="InterPro" id="IPR017096">
    <property type="entry name" value="BTB-kelch_protein"/>
</dbReference>
<reference evidence="4" key="1">
    <citation type="submission" date="2025-08" db="UniProtKB">
        <authorList>
            <consortium name="Ensembl"/>
        </authorList>
    </citation>
    <scope>IDENTIFICATION</scope>
</reference>
<keyword evidence="5" id="KW-1185">Reference proteome</keyword>
<dbReference type="SUPFAM" id="SSF54695">
    <property type="entry name" value="POZ domain"/>
    <property type="match status" value="1"/>
</dbReference>
<dbReference type="Proteomes" id="UP000694389">
    <property type="component" value="Unassembled WGS sequence"/>
</dbReference>
<dbReference type="Gene3D" id="3.30.710.10">
    <property type="entry name" value="Potassium Channel Kv1.1, Chain A"/>
    <property type="match status" value="1"/>
</dbReference>
<evidence type="ECO:0000313" key="5">
    <source>
        <dbReference type="Proteomes" id="UP000694389"/>
    </source>
</evidence>
<accession>A0A8C4EAN4</accession>
<dbReference type="PIRSF" id="PIRSF037037">
    <property type="entry name" value="Kelch-like_protein_gigaxonin"/>
    <property type="match status" value="1"/>
</dbReference>
<evidence type="ECO:0000256" key="1">
    <source>
        <dbReference type="ARBA" id="ARBA00022441"/>
    </source>
</evidence>
<dbReference type="InterPro" id="IPR011705">
    <property type="entry name" value="BACK"/>
</dbReference>
<dbReference type="InterPro" id="IPR015915">
    <property type="entry name" value="Kelch-typ_b-propeller"/>
</dbReference>
<evidence type="ECO:0000256" key="2">
    <source>
        <dbReference type="ARBA" id="ARBA00022737"/>
    </source>
</evidence>
<dbReference type="PROSITE" id="PS50097">
    <property type="entry name" value="BTB"/>
    <property type="match status" value="1"/>
</dbReference>
<evidence type="ECO:0000313" key="4">
    <source>
        <dbReference type="Ensembl" id="ENSDLAP00005013645.1"/>
    </source>
</evidence>
<dbReference type="AlphaFoldDB" id="A0A8C4EAN4"/>
<dbReference type="PANTHER" id="PTHR24412">
    <property type="entry name" value="KELCH PROTEIN"/>
    <property type="match status" value="1"/>
</dbReference>
<dbReference type="Pfam" id="PF01344">
    <property type="entry name" value="Kelch_1"/>
    <property type="match status" value="6"/>
</dbReference>
<name>A0A8C4EAN4_DICLA</name>
<organism evidence="4 5">
    <name type="scientific">Dicentrarchus labrax</name>
    <name type="common">European seabass</name>
    <name type="synonym">Morone labrax</name>
    <dbReference type="NCBI Taxonomy" id="13489"/>
    <lineage>
        <taxon>Eukaryota</taxon>
        <taxon>Metazoa</taxon>
        <taxon>Chordata</taxon>
        <taxon>Craniata</taxon>
        <taxon>Vertebrata</taxon>
        <taxon>Euteleostomi</taxon>
        <taxon>Actinopterygii</taxon>
        <taxon>Neopterygii</taxon>
        <taxon>Teleostei</taxon>
        <taxon>Neoteleostei</taxon>
        <taxon>Acanthomorphata</taxon>
        <taxon>Eupercaria</taxon>
        <taxon>Moronidae</taxon>
        <taxon>Dicentrarchus</taxon>
    </lineage>
</organism>
<keyword evidence="2" id="KW-0677">Repeat</keyword>
<dbReference type="Pfam" id="PF00651">
    <property type="entry name" value="BTB"/>
    <property type="match status" value="1"/>
</dbReference>
<keyword evidence="1" id="KW-0880">Kelch repeat</keyword>
<dbReference type="Pfam" id="PF07707">
    <property type="entry name" value="BACK"/>
    <property type="match status" value="1"/>
</dbReference>
<dbReference type="FunFam" id="1.25.40.420:FF:000001">
    <property type="entry name" value="Kelch-like family member 12"/>
    <property type="match status" value="1"/>
</dbReference>
<reference evidence="4" key="2">
    <citation type="submission" date="2025-09" db="UniProtKB">
        <authorList>
            <consortium name="Ensembl"/>
        </authorList>
    </citation>
    <scope>IDENTIFICATION</scope>
</reference>
<sequence>MSDQGTSSHKPSSVFNDLRLEGDFCDAVIKVEDVEFQIHKVILCKCSPYFRALFKRWSTPDKKVFDIPGLSPEMMQQIIEFAYAGSVSVTEDNAQELLLAADQLNVMDVVEACCDFLGEHLCPKNCIGIWHLTNICLSPELQCKAYRYIIDHFEEVVSCEEFFNFSAQELADILGRDELNVKQETAVFEAIIHWIAHIPDERKEHIGVLFPKVRLALTNEDYIRMKVMSNELVKNSPECSNIAQDVLKNINFTNSRSLSGVCNPLARPRLPNAILLAVGGWSGGDPTNGIEAYDIRADRWISVTNNWERPRAYHGTAFLNGYVYCVGGFDRVEHFNSVRKFDPSTYTWHDVAPMHCRRCYVSITVLSGCIYAMGGFDGHTRLSTAERYKPETNQWSLIAPMHEQRSDSSSTTLRNKVYICGGFNGNECLQTCEYYSPETNQWTMITPMNSRRSGIGVIAYADNVYAVGGFDGNTRLRSVEAYNPQTNTWHAVSSMLTTRSNFGIEVIEDQLFVVGGFNGFTTSYNVEYYDATTNEWSEACDMEIFRSALSCCVVFGLPNMAKYTIPRDALPFLHLEDDAKTSMSLSVTPK</sequence>
<dbReference type="SMART" id="SM00225">
    <property type="entry name" value="BTB"/>
    <property type="match status" value="1"/>
</dbReference>